<protein>
    <submittedName>
        <fullName evidence="1">Uncharacterized protein</fullName>
    </submittedName>
</protein>
<keyword evidence="2" id="KW-1185">Reference proteome</keyword>
<dbReference type="AlphaFoldDB" id="A0A0L6UID4"/>
<evidence type="ECO:0000313" key="1">
    <source>
        <dbReference type="EMBL" id="KNZ48314.1"/>
    </source>
</evidence>
<reference evidence="1 2" key="1">
    <citation type="submission" date="2015-08" db="EMBL/GenBank/DDBJ databases">
        <title>Next Generation Sequencing and Analysis of the Genome of Puccinia sorghi L Schw, the Causal Agent of Maize Common Rust.</title>
        <authorList>
            <person name="Rochi L."/>
            <person name="Burguener G."/>
            <person name="Darino M."/>
            <person name="Turjanski A."/>
            <person name="Kreff E."/>
            <person name="Dieguez M.J."/>
            <person name="Sacco F."/>
        </authorList>
    </citation>
    <scope>NUCLEOTIDE SEQUENCE [LARGE SCALE GENOMIC DNA]</scope>
    <source>
        <strain evidence="1 2">RO10H11247</strain>
    </source>
</reference>
<dbReference type="EMBL" id="LAVV01011007">
    <property type="protein sequence ID" value="KNZ48314.1"/>
    <property type="molecule type" value="Genomic_DNA"/>
</dbReference>
<organism evidence="1 2">
    <name type="scientific">Puccinia sorghi</name>
    <dbReference type="NCBI Taxonomy" id="27349"/>
    <lineage>
        <taxon>Eukaryota</taxon>
        <taxon>Fungi</taxon>
        <taxon>Dikarya</taxon>
        <taxon>Basidiomycota</taxon>
        <taxon>Pucciniomycotina</taxon>
        <taxon>Pucciniomycetes</taxon>
        <taxon>Pucciniales</taxon>
        <taxon>Pucciniaceae</taxon>
        <taxon>Puccinia</taxon>
    </lineage>
</organism>
<dbReference type="VEuPathDB" id="FungiDB:VP01_575g2"/>
<name>A0A0L6UID4_9BASI</name>
<gene>
    <name evidence="1" type="ORF">VP01_575g2</name>
</gene>
<proteinExistence type="predicted"/>
<dbReference type="Proteomes" id="UP000037035">
    <property type="component" value="Unassembled WGS sequence"/>
</dbReference>
<comment type="caution">
    <text evidence="1">The sequence shown here is derived from an EMBL/GenBank/DDBJ whole genome shotgun (WGS) entry which is preliminary data.</text>
</comment>
<sequence>MNNSSDLVRPSAPRLMGKSSTAAVALGWCSDLVSILTLLTRNNTLRWRSMRSGTERYPSCRAQYSCNQQVEIHLHQKIHIPLVATVTHPFITPHESIIRHVFMTQSFYINVSAIIGSREDADAPTEICIFLYTVNKYEIMPTGTHPHSVLRHPAALERNAVVKFARSLVGIIIRRFSMSAGHNPEQLNHLRHPQCLASLGHTDTLATLHHPSRYGQTIAGGTHLCMVPKHSRFGAVPEYLPVGRPSQDRGFPCFEAGSVFSVLIDQSDTARPRKLAVVAELVIDICQCSDAKYSDGMGDEDLEEVYRQLRKIEKRTGYYPATSFLIMDVNPQKGYLDFNTGLPNQLIKVIEGGVLL</sequence>
<evidence type="ECO:0000313" key="2">
    <source>
        <dbReference type="Proteomes" id="UP000037035"/>
    </source>
</evidence>
<accession>A0A0L6UID4</accession>